<accession>A0AAN8W7E6</accession>
<dbReference type="GO" id="GO:0000287">
    <property type="term" value="F:magnesium ion binding"/>
    <property type="evidence" value="ECO:0007669"/>
    <property type="project" value="InterPro"/>
</dbReference>
<dbReference type="InterPro" id="IPR029017">
    <property type="entry name" value="Enolase-like_N"/>
</dbReference>
<evidence type="ECO:0000259" key="2">
    <source>
        <dbReference type="SMART" id="SM01193"/>
    </source>
</evidence>
<feature type="domain" description="Enolase N-terminal" evidence="2">
    <location>
        <begin position="9"/>
        <end position="92"/>
    </location>
</feature>
<protein>
    <submittedName>
        <fullName evidence="3">Enolase, N-terminal</fullName>
    </submittedName>
</protein>
<evidence type="ECO:0000313" key="3">
    <source>
        <dbReference type="EMBL" id="KAK6941323.1"/>
    </source>
</evidence>
<gene>
    <name evidence="3" type="ORF">RJ641_026700</name>
</gene>
<sequence length="146" mass="16522">MRKSVASVIAKIKARQILDSRGIPTVEVNLFTNKGMYEAVELHDGGKGVYLGNSVTRVVRNINVKISKALIGMDPVSSWSCIIKQHERHKHMPIRLRRISRLMDQLKDGSIETDTAEYKKHPSSVGEFSKRSKKLHFKTHQSKSKA</sequence>
<dbReference type="InterPro" id="IPR000941">
    <property type="entry name" value="Enolase"/>
</dbReference>
<keyword evidence="4" id="KW-1185">Reference proteome</keyword>
<reference evidence="3 4" key="1">
    <citation type="submission" date="2023-12" db="EMBL/GenBank/DDBJ databases">
        <title>A high-quality genome assembly for Dillenia turbinata (Dilleniales).</title>
        <authorList>
            <person name="Chanderbali A."/>
        </authorList>
    </citation>
    <scope>NUCLEOTIDE SEQUENCE [LARGE SCALE GENOMIC DNA]</scope>
    <source>
        <strain evidence="3">LSX21</strain>
        <tissue evidence="3">Leaf</tissue>
    </source>
</reference>
<dbReference type="Proteomes" id="UP001370490">
    <property type="component" value="Unassembled WGS sequence"/>
</dbReference>
<dbReference type="SUPFAM" id="SSF54826">
    <property type="entry name" value="Enolase N-terminal domain-like"/>
    <property type="match status" value="1"/>
</dbReference>
<organism evidence="3 4">
    <name type="scientific">Dillenia turbinata</name>
    <dbReference type="NCBI Taxonomy" id="194707"/>
    <lineage>
        <taxon>Eukaryota</taxon>
        <taxon>Viridiplantae</taxon>
        <taxon>Streptophyta</taxon>
        <taxon>Embryophyta</taxon>
        <taxon>Tracheophyta</taxon>
        <taxon>Spermatophyta</taxon>
        <taxon>Magnoliopsida</taxon>
        <taxon>eudicotyledons</taxon>
        <taxon>Gunneridae</taxon>
        <taxon>Pentapetalae</taxon>
        <taxon>Dilleniales</taxon>
        <taxon>Dilleniaceae</taxon>
        <taxon>Dillenia</taxon>
    </lineage>
</organism>
<dbReference type="GO" id="GO:0006096">
    <property type="term" value="P:glycolytic process"/>
    <property type="evidence" value="ECO:0007669"/>
    <property type="project" value="InterPro"/>
</dbReference>
<feature type="compositionally biased region" description="Basic residues" evidence="1">
    <location>
        <begin position="131"/>
        <end position="146"/>
    </location>
</feature>
<feature type="compositionally biased region" description="Basic and acidic residues" evidence="1">
    <location>
        <begin position="111"/>
        <end position="120"/>
    </location>
</feature>
<evidence type="ECO:0000256" key="1">
    <source>
        <dbReference type="SAM" id="MobiDB-lite"/>
    </source>
</evidence>
<dbReference type="InterPro" id="IPR020811">
    <property type="entry name" value="Enolase_N"/>
</dbReference>
<dbReference type="GO" id="GO:0004634">
    <property type="term" value="F:phosphopyruvate hydratase activity"/>
    <property type="evidence" value="ECO:0007669"/>
    <property type="project" value="InterPro"/>
</dbReference>
<evidence type="ECO:0000313" key="4">
    <source>
        <dbReference type="Proteomes" id="UP001370490"/>
    </source>
</evidence>
<dbReference type="Gene3D" id="3.30.390.10">
    <property type="entry name" value="Enolase-like, N-terminal domain"/>
    <property type="match status" value="1"/>
</dbReference>
<dbReference type="Pfam" id="PF03952">
    <property type="entry name" value="Enolase_N"/>
    <property type="match status" value="1"/>
</dbReference>
<dbReference type="GO" id="GO:0000015">
    <property type="term" value="C:phosphopyruvate hydratase complex"/>
    <property type="evidence" value="ECO:0007669"/>
    <property type="project" value="InterPro"/>
</dbReference>
<dbReference type="PANTHER" id="PTHR11902">
    <property type="entry name" value="ENOLASE"/>
    <property type="match status" value="1"/>
</dbReference>
<name>A0AAN8W7E6_9MAGN</name>
<dbReference type="PANTHER" id="PTHR11902:SF56">
    <property type="entry name" value="CYTOSOLIC ENOLASE 3"/>
    <property type="match status" value="1"/>
</dbReference>
<dbReference type="AlphaFoldDB" id="A0AAN8W7E6"/>
<comment type="caution">
    <text evidence="3">The sequence shown here is derived from an EMBL/GenBank/DDBJ whole genome shotgun (WGS) entry which is preliminary data.</text>
</comment>
<dbReference type="EMBL" id="JBAMMX010000004">
    <property type="protein sequence ID" value="KAK6941323.1"/>
    <property type="molecule type" value="Genomic_DNA"/>
</dbReference>
<proteinExistence type="predicted"/>
<feature type="region of interest" description="Disordered" evidence="1">
    <location>
        <begin position="111"/>
        <end position="146"/>
    </location>
</feature>
<dbReference type="SMART" id="SM01193">
    <property type="entry name" value="Enolase_N"/>
    <property type="match status" value="1"/>
</dbReference>